<evidence type="ECO:0000313" key="2">
    <source>
        <dbReference type="Proteomes" id="UP000215214"/>
    </source>
</evidence>
<proteinExistence type="predicted"/>
<dbReference type="Proteomes" id="UP000215214">
    <property type="component" value="Chromosome TJEJU"/>
</dbReference>
<gene>
    <name evidence="1" type="ORF">TJEJU_2869</name>
</gene>
<name>A0A238UDQ7_9FLAO</name>
<evidence type="ECO:0000313" key="1">
    <source>
        <dbReference type="EMBL" id="SNR16540.1"/>
    </source>
</evidence>
<sequence>MILNMWYRIDIFKWTTLLLPTHLRKPKIIAFLKVLITPLSSLYDKFIIDQQDDFFYLKHNAQVCYLRKALNDQFDPVNREITLSDGNRFERIYIYTRAEETPLFLTKLTLNSRDDYSDTGVDYIVGIPNNLSNQENEINALINRFNAATKRYKLVTNE</sequence>
<accession>A0A238UDQ7</accession>
<reference evidence="1 2" key="1">
    <citation type="submission" date="2017-07" db="EMBL/GenBank/DDBJ databases">
        <authorList>
            <person name="Sun Z.S."/>
            <person name="Albrecht U."/>
            <person name="Echele G."/>
            <person name="Lee C.C."/>
        </authorList>
    </citation>
    <scope>NUCLEOTIDE SEQUENCE [LARGE SCALE GENOMIC DNA]</scope>
    <source>
        <strain evidence="2">type strain: KCTC 22618</strain>
    </source>
</reference>
<organism evidence="1 2">
    <name type="scientific">Tenacibaculum jejuense</name>
    <dbReference type="NCBI Taxonomy" id="584609"/>
    <lineage>
        <taxon>Bacteria</taxon>
        <taxon>Pseudomonadati</taxon>
        <taxon>Bacteroidota</taxon>
        <taxon>Flavobacteriia</taxon>
        <taxon>Flavobacteriales</taxon>
        <taxon>Flavobacteriaceae</taxon>
        <taxon>Tenacibaculum</taxon>
    </lineage>
</organism>
<dbReference type="AlphaFoldDB" id="A0A238UDQ7"/>
<dbReference type="EMBL" id="LT899436">
    <property type="protein sequence ID" value="SNR16540.1"/>
    <property type="molecule type" value="Genomic_DNA"/>
</dbReference>
<protein>
    <submittedName>
        <fullName evidence="1">Uncharacterized protein</fullName>
    </submittedName>
</protein>
<dbReference type="KEGG" id="tje:TJEJU_2869"/>
<keyword evidence="2" id="KW-1185">Reference proteome</keyword>